<reference evidence="2 3" key="1">
    <citation type="submission" date="2024-01" db="EMBL/GenBank/DDBJ databases">
        <title>The genomes of 5 underutilized Papilionoideae crops provide insights into root nodulation and disease resistance.</title>
        <authorList>
            <person name="Yuan L."/>
        </authorList>
    </citation>
    <scope>NUCLEOTIDE SEQUENCE [LARGE SCALE GENOMIC DNA]</scope>
    <source>
        <strain evidence="2">LY-2023</strain>
        <tissue evidence="2">Leaf</tissue>
    </source>
</reference>
<gene>
    <name evidence="2" type="ORF">RJT34_09117</name>
</gene>
<dbReference type="Proteomes" id="UP001359559">
    <property type="component" value="Unassembled WGS sequence"/>
</dbReference>
<dbReference type="AlphaFoldDB" id="A0AAN9PV87"/>
<organism evidence="2 3">
    <name type="scientific">Clitoria ternatea</name>
    <name type="common">Butterfly pea</name>
    <dbReference type="NCBI Taxonomy" id="43366"/>
    <lineage>
        <taxon>Eukaryota</taxon>
        <taxon>Viridiplantae</taxon>
        <taxon>Streptophyta</taxon>
        <taxon>Embryophyta</taxon>
        <taxon>Tracheophyta</taxon>
        <taxon>Spermatophyta</taxon>
        <taxon>Magnoliopsida</taxon>
        <taxon>eudicotyledons</taxon>
        <taxon>Gunneridae</taxon>
        <taxon>Pentapetalae</taxon>
        <taxon>rosids</taxon>
        <taxon>fabids</taxon>
        <taxon>Fabales</taxon>
        <taxon>Fabaceae</taxon>
        <taxon>Papilionoideae</taxon>
        <taxon>50 kb inversion clade</taxon>
        <taxon>NPAAA clade</taxon>
        <taxon>indigoferoid/millettioid clade</taxon>
        <taxon>Phaseoleae</taxon>
        <taxon>Clitoria</taxon>
    </lineage>
</organism>
<dbReference type="EMBL" id="JAYKXN010000002">
    <property type="protein sequence ID" value="KAK7311164.1"/>
    <property type="molecule type" value="Genomic_DNA"/>
</dbReference>
<evidence type="ECO:0000256" key="1">
    <source>
        <dbReference type="SAM" id="Phobius"/>
    </source>
</evidence>
<evidence type="ECO:0000313" key="3">
    <source>
        <dbReference type="Proteomes" id="UP001359559"/>
    </source>
</evidence>
<feature type="transmembrane region" description="Helical" evidence="1">
    <location>
        <begin position="7"/>
        <end position="30"/>
    </location>
</feature>
<keyword evidence="1" id="KW-1133">Transmembrane helix</keyword>
<sequence length="76" mass="8865">MHSDYSCMHLCVFPCHSLLVYVFNFLLFLYKFVWVSDFVKYVVFKCLACILLLAFMELGRFVVVGCIGDGKFIHRA</sequence>
<keyword evidence="3" id="KW-1185">Reference proteome</keyword>
<name>A0AAN9PV87_CLITE</name>
<proteinExistence type="predicted"/>
<accession>A0AAN9PV87</accession>
<comment type="caution">
    <text evidence="2">The sequence shown here is derived from an EMBL/GenBank/DDBJ whole genome shotgun (WGS) entry which is preliminary data.</text>
</comment>
<keyword evidence="1" id="KW-0472">Membrane</keyword>
<evidence type="ECO:0000313" key="2">
    <source>
        <dbReference type="EMBL" id="KAK7311164.1"/>
    </source>
</evidence>
<keyword evidence="1" id="KW-0812">Transmembrane</keyword>
<protein>
    <submittedName>
        <fullName evidence="2">Uncharacterized protein</fullName>
    </submittedName>
</protein>
<feature type="transmembrane region" description="Helical" evidence="1">
    <location>
        <begin position="42"/>
        <end position="67"/>
    </location>
</feature>